<dbReference type="GO" id="GO:0003824">
    <property type="term" value="F:catalytic activity"/>
    <property type="evidence" value="ECO:0007669"/>
    <property type="project" value="UniProtKB-ARBA"/>
</dbReference>
<reference evidence="2 3" key="1">
    <citation type="submission" date="2018-10" db="EMBL/GenBank/DDBJ databases">
        <authorList>
            <person name="Jung H.S."/>
            <person name="Jeon C.O."/>
        </authorList>
    </citation>
    <scope>NUCLEOTIDE SEQUENCE [LARGE SCALE GENOMIC DNA]</scope>
    <source>
        <strain evidence="2 3">MA-7-27</strain>
    </source>
</reference>
<dbReference type="Pfam" id="PF00990">
    <property type="entry name" value="GGDEF"/>
    <property type="match status" value="1"/>
</dbReference>
<dbReference type="InterPro" id="IPR029787">
    <property type="entry name" value="Nucleotide_cyclase"/>
</dbReference>
<organism evidence="2 3">
    <name type="scientific">Rhodophyticola porphyridii</name>
    <dbReference type="NCBI Taxonomy" id="1852017"/>
    <lineage>
        <taxon>Bacteria</taxon>
        <taxon>Pseudomonadati</taxon>
        <taxon>Pseudomonadota</taxon>
        <taxon>Alphaproteobacteria</taxon>
        <taxon>Rhodobacterales</taxon>
        <taxon>Roseobacteraceae</taxon>
        <taxon>Rhodophyticola</taxon>
    </lineage>
</organism>
<name>A0A3L9YAP3_9RHOB</name>
<dbReference type="PANTHER" id="PTHR46663:SF4">
    <property type="entry name" value="DIGUANYLATE CYCLASE DGCT-RELATED"/>
    <property type="match status" value="1"/>
</dbReference>
<dbReference type="Proteomes" id="UP000281343">
    <property type="component" value="Unassembled WGS sequence"/>
</dbReference>
<dbReference type="InterPro" id="IPR052163">
    <property type="entry name" value="DGC-Regulatory_Protein"/>
</dbReference>
<dbReference type="InterPro" id="IPR000160">
    <property type="entry name" value="GGDEF_dom"/>
</dbReference>
<keyword evidence="3" id="KW-1185">Reference proteome</keyword>
<sequence length="339" mass="37338">MTSPEIILPDPLIGLSGAALDRLMPLHVWLSPKGQIVRAGPTFRKMVRQADIIGGSIFDLMKLKRPRLVSKLPDLMALQGQRLTLMLNTAPHLTLRGMVVALPGDSGAFLNISLGVSFAEAVAEWHLTLRDFSPCDQTVDLLYLREASALTSHESRMLTERLEAARIVAEEQALTDTLTGLANRRAMDTALARTLSNPQARYGLMHMDLDYFKRVNDTLGHAAGDHVLAHVAKVLRSEVRRGDIVARVGGDEFVLLFRDCDDPDLLDRIAQRLIGRLEQPTVFEGKTCRISASIGTTLSSYYIKPTVDQLLSDADQALYASKNSGRARHTFYTPDLAPG</sequence>
<dbReference type="CDD" id="cd01949">
    <property type="entry name" value="GGDEF"/>
    <property type="match status" value="1"/>
</dbReference>
<dbReference type="AlphaFoldDB" id="A0A3L9YAP3"/>
<gene>
    <name evidence="2" type="ORF">D9R08_05260</name>
</gene>
<dbReference type="FunFam" id="3.30.70.270:FF:000001">
    <property type="entry name" value="Diguanylate cyclase domain protein"/>
    <property type="match status" value="1"/>
</dbReference>
<dbReference type="OrthoDB" id="9812260at2"/>
<dbReference type="Gene3D" id="3.30.450.260">
    <property type="entry name" value="Haem NO binding associated domain"/>
    <property type="match status" value="1"/>
</dbReference>
<dbReference type="Gene3D" id="3.30.70.270">
    <property type="match status" value="1"/>
</dbReference>
<dbReference type="PROSITE" id="PS50887">
    <property type="entry name" value="GGDEF"/>
    <property type="match status" value="1"/>
</dbReference>
<accession>A0A3L9YAP3</accession>
<dbReference type="NCBIfam" id="TIGR00254">
    <property type="entry name" value="GGDEF"/>
    <property type="match status" value="1"/>
</dbReference>
<dbReference type="InterPro" id="IPR042463">
    <property type="entry name" value="HNOB_dom_associated_sf"/>
</dbReference>
<dbReference type="SMART" id="SM00267">
    <property type="entry name" value="GGDEF"/>
    <property type="match status" value="1"/>
</dbReference>
<evidence type="ECO:0000313" key="2">
    <source>
        <dbReference type="EMBL" id="RMA43046.1"/>
    </source>
</evidence>
<dbReference type="InterPro" id="IPR043128">
    <property type="entry name" value="Rev_trsase/Diguanyl_cyclase"/>
</dbReference>
<protein>
    <submittedName>
        <fullName evidence="2">GGDEF domain-containing protein</fullName>
    </submittedName>
</protein>
<feature type="domain" description="GGDEF" evidence="1">
    <location>
        <begin position="200"/>
        <end position="334"/>
    </location>
</feature>
<dbReference type="SUPFAM" id="SSF55073">
    <property type="entry name" value="Nucleotide cyclase"/>
    <property type="match status" value="1"/>
</dbReference>
<proteinExistence type="predicted"/>
<dbReference type="PANTHER" id="PTHR46663">
    <property type="entry name" value="DIGUANYLATE CYCLASE DGCT-RELATED"/>
    <property type="match status" value="1"/>
</dbReference>
<evidence type="ECO:0000313" key="3">
    <source>
        <dbReference type="Proteomes" id="UP000281343"/>
    </source>
</evidence>
<comment type="caution">
    <text evidence="2">The sequence shown here is derived from an EMBL/GenBank/DDBJ whole genome shotgun (WGS) entry which is preliminary data.</text>
</comment>
<dbReference type="EMBL" id="RCNT01000002">
    <property type="protein sequence ID" value="RMA43046.1"/>
    <property type="molecule type" value="Genomic_DNA"/>
</dbReference>
<evidence type="ECO:0000259" key="1">
    <source>
        <dbReference type="PROSITE" id="PS50887"/>
    </source>
</evidence>
<dbReference type="RefSeq" id="WP_121896982.1">
    <property type="nucleotide sequence ID" value="NZ_RCNT01000002.1"/>
</dbReference>